<dbReference type="VEuPathDB" id="FungiDB:PV07_03327"/>
<dbReference type="Proteomes" id="UP000054466">
    <property type="component" value="Unassembled WGS sequence"/>
</dbReference>
<dbReference type="HOGENOM" id="CLU_010194_1_2_1"/>
<comment type="catalytic activity">
    <reaction evidence="5">
        <text>a (2E,4Z)-dienoyl-CoA + NADPH + H(+) = a 4,5-saturated-(3E)-enoyl-CoA + NADP(+)</text>
        <dbReference type="Rhea" id="RHEA:61892"/>
        <dbReference type="ChEBI" id="CHEBI:15378"/>
        <dbReference type="ChEBI" id="CHEBI:57783"/>
        <dbReference type="ChEBI" id="CHEBI:58349"/>
        <dbReference type="ChEBI" id="CHEBI:85099"/>
        <dbReference type="ChEBI" id="CHEBI:85493"/>
        <dbReference type="EC" id="1.3.1.124"/>
    </reaction>
</comment>
<dbReference type="PANTHER" id="PTHR43296:SF2">
    <property type="entry name" value="PEROXISOMAL 2,4-DIENOYL-COA REDUCTASE [(3E)-ENOYL-COA-PRODUCING]"/>
    <property type="match status" value="1"/>
</dbReference>
<dbReference type="GeneID" id="27342521"/>
<dbReference type="EMBL" id="KN847041">
    <property type="protein sequence ID" value="KIW31727.1"/>
    <property type="molecule type" value="Genomic_DNA"/>
</dbReference>
<dbReference type="InterPro" id="IPR045017">
    <property type="entry name" value="DECR2-like"/>
</dbReference>
<sequence>MVAPTRSDTLSDSWRDGIFNGKVVFCTGGAGDICSGQVRAMVFLGADACIIGRNVQKTESMAKNLAASRPGAQVLGYGGVDVRDYNSLQSAVDRCVAALGGIDFVIAGAAGTFLSPITSLSPAAFKAVVDIDLVGSYNTLKATLPALEKSASKHTHDGGRTPASGTGGRIIFISATLHYRGTALITHGSAAKAGVDTLSSCTAIEFGPRGITSNIIAPGPIAATEGTMRLMRLKRGENPMKGIPAGRWGTVKDVADATIYLFADTGSYMNGTIIVVDGGHWRTHGANDNADFPYPNFLLSRNITGVGDAKL</sequence>
<dbReference type="RefSeq" id="XP_016251943.1">
    <property type="nucleotide sequence ID" value="XM_016390041.1"/>
</dbReference>
<gene>
    <name evidence="6" type="ORF">PV07_03327</name>
</gene>
<evidence type="ECO:0000256" key="1">
    <source>
        <dbReference type="ARBA" id="ARBA00022857"/>
    </source>
</evidence>
<dbReference type="GO" id="GO:0005777">
    <property type="term" value="C:peroxisome"/>
    <property type="evidence" value="ECO:0007669"/>
    <property type="project" value="TreeGrafter"/>
</dbReference>
<dbReference type="PRINTS" id="PR00081">
    <property type="entry name" value="GDHRDH"/>
</dbReference>
<comment type="catalytic activity">
    <reaction evidence="4">
        <text>a (2E,4E)-dienoyl-CoA + NADPH + H(+) = a 4,5-saturated-(3E)-enoyl-CoA + NADP(+)</text>
        <dbReference type="Rhea" id="RHEA:45912"/>
        <dbReference type="ChEBI" id="CHEBI:15378"/>
        <dbReference type="ChEBI" id="CHEBI:57783"/>
        <dbReference type="ChEBI" id="CHEBI:58349"/>
        <dbReference type="ChEBI" id="CHEBI:85101"/>
        <dbReference type="ChEBI" id="CHEBI:85493"/>
        <dbReference type="EC" id="1.3.1.124"/>
    </reaction>
</comment>
<dbReference type="InterPro" id="IPR036291">
    <property type="entry name" value="NAD(P)-bd_dom_sf"/>
</dbReference>
<dbReference type="Pfam" id="PF13561">
    <property type="entry name" value="adh_short_C2"/>
    <property type="match status" value="1"/>
</dbReference>
<dbReference type="Gene3D" id="3.40.50.720">
    <property type="entry name" value="NAD(P)-binding Rossmann-like Domain"/>
    <property type="match status" value="1"/>
</dbReference>
<protein>
    <recommendedName>
        <fullName evidence="3">2,4-dienoyl-CoA reductase [(3E)-enoyl-CoA-producing]</fullName>
        <ecNumber evidence="3">1.3.1.124</ecNumber>
    </recommendedName>
</protein>
<dbReference type="PANTHER" id="PTHR43296">
    <property type="entry name" value="PEROXISOMAL 2,4-DIENOYL-COA REDUCTASE"/>
    <property type="match status" value="1"/>
</dbReference>
<evidence type="ECO:0000256" key="4">
    <source>
        <dbReference type="ARBA" id="ARBA00048009"/>
    </source>
</evidence>
<evidence type="ECO:0000256" key="5">
    <source>
        <dbReference type="ARBA" id="ARBA00048340"/>
    </source>
</evidence>
<evidence type="ECO:0000313" key="6">
    <source>
        <dbReference type="EMBL" id="KIW31727.1"/>
    </source>
</evidence>
<keyword evidence="1" id="KW-0521">NADP</keyword>
<dbReference type="GO" id="GO:0008670">
    <property type="term" value="F:2,4-dienoyl-CoA reductase (NADPH) activity"/>
    <property type="evidence" value="ECO:0007669"/>
    <property type="project" value="InterPro"/>
</dbReference>
<reference evidence="6 7" key="1">
    <citation type="submission" date="2015-01" db="EMBL/GenBank/DDBJ databases">
        <title>The Genome Sequence of Cladophialophora immunda CBS83496.</title>
        <authorList>
            <consortium name="The Broad Institute Genomics Platform"/>
            <person name="Cuomo C."/>
            <person name="de Hoog S."/>
            <person name="Gorbushina A."/>
            <person name="Stielow B."/>
            <person name="Teixiera M."/>
            <person name="Abouelleil A."/>
            <person name="Chapman S.B."/>
            <person name="Priest M."/>
            <person name="Young S.K."/>
            <person name="Wortman J."/>
            <person name="Nusbaum C."/>
            <person name="Birren B."/>
        </authorList>
    </citation>
    <scope>NUCLEOTIDE SEQUENCE [LARGE SCALE GENOMIC DNA]</scope>
    <source>
        <strain evidence="6 7">CBS 83496</strain>
    </source>
</reference>
<dbReference type="EC" id="1.3.1.124" evidence="3"/>
<evidence type="ECO:0000256" key="3">
    <source>
        <dbReference type="ARBA" id="ARBA00026117"/>
    </source>
</evidence>
<dbReference type="InterPro" id="IPR002347">
    <property type="entry name" value="SDR_fam"/>
</dbReference>
<dbReference type="SUPFAM" id="SSF51735">
    <property type="entry name" value="NAD(P)-binding Rossmann-fold domains"/>
    <property type="match status" value="1"/>
</dbReference>
<organism evidence="6 7">
    <name type="scientific">Cladophialophora immunda</name>
    <dbReference type="NCBI Taxonomy" id="569365"/>
    <lineage>
        <taxon>Eukaryota</taxon>
        <taxon>Fungi</taxon>
        <taxon>Dikarya</taxon>
        <taxon>Ascomycota</taxon>
        <taxon>Pezizomycotina</taxon>
        <taxon>Eurotiomycetes</taxon>
        <taxon>Chaetothyriomycetidae</taxon>
        <taxon>Chaetothyriales</taxon>
        <taxon>Herpotrichiellaceae</taxon>
        <taxon>Cladophialophora</taxon>
    </lineage>
</organism>
<keyword evidence="7" id="KW-1185">Reference proteome</keyword>
<dbReference type="OrthoDB" id="2136131at2759"/>
<dbReference type="AlphaFoldDB" id="A0A0D2B240"/>
<evidence type="ECO:0000313" key="7">
    <source>
        <dbReference type="Proteomes" id="UP000054466"/>
    </source>
</evidence>
<proteinExistence type="predicted"/>
<name>A0A0D2B240_9EURO</name>
<accession>A0A0D2B240</accession>
<evidence type="ECO:0000256" key="2">
    <source>
        <dbReference type="ARBA" id="ARBA00023002"/>
    </source>
</evidence>
<dbReference type="STRING" id="569365.A0A0D2B240"/>
<keyword evidence="2" id="KW-0560">Oxidoreductase</keyword>
<dbReference type="GO" id="GO:0009062">
    <property type="term" value="P:fatty acid catabolic process"/>
    <property type="evidence" value="ECO:0007669"/>
    <property type="project" value="InterPro"/>
</dbReference>